<feature type="domain" description="Peptidase S53" evidence="18">
    <location>
        <begin position="210"/>
        <end position="567"/>
    </location>
</feature>
<feature type="binding site" evidence="15">
    <location>
        <position position="547"/>
    </location>
    <ligand>
        <name>Ca(2+)</name>
        <dbReference type="ChEBI" id="CHEBI:29108"/>
    </ligand>
</feature>
<feature type="signal peptide" evidence="17">
    <location>
        <begin position="1"/>
        <end position="18"/>
    </location>
</feature>
<evidence type="ECO:0000256" key="17">
    <source>
        <dbReference type="SAM" id="SignalP"/>
    </source>
</evidence>
<feature type="active site" description="Charge relay system" evidence="15">
    <location>
        <position position="287"/>
    </location>
</feature>
<dbReference type="InterPro" id="IPR050819">
    <property type="entry name" value="Tripeptidyl-peptidase_I"/>
</dbReference>
<feature type="binding site" evidence="15">
    <location>
        <position position="527"/>
    </location>
    <ligand>
        <name>Ca(2+)</name>
        <dbReference type="ChEBI" id="CHEBI:29108"/>
    </ligand>
</feature>
<evidence type="ECO:0000256" key="8">
    <source>
        <dbReference type="ARBA" id="ARBA00022729"/>
    </source>
</evidence>
<keyword evidence="20" id="KW-1185">Reference proteome</keyword>
<evidence type="ECO:0000256" key="16">
    <source>
        <dbReference type="SAM" id="MobiDB-lite"/>
    </source>
</evidence>
<keyword evidence="5" id="KW-0964">Secreted</keyword>
<feature type="region of interest" description="Disordered" evidence="16">
    <location>
        <begin position="174"/>
        <end position="206"/>
    </location>
</feature>
<keyword evidence="9 15" id="KW-0378">Hydrolase</keyword>
<keyword evidence="6 15" id="KW-0645">Protease</keyword>
<dbReference type="FunFam" id="3.40.50.200:FF:000015">
    <property type="entry name" value="Tripeptidyl peptidase A"/>
    <property type="match status" value="1"/>
</dbReference>
<keyword evidence="11 15" id="KW-0106">Calcium</keyword>
<organism evidence="19 20">
    <name type="scientific">Exidia glandulosa HHB12029</name>
    <dbReference type="NCBI Taxonomy" id="1314781"/>
    <lineage>
        <taxon>Eukaryota</taxon>
        <taxon>Fungi</taxon>
        <taxon>Dikarya</taxon>
        <taxon>Basidiomycota</taxon>
        <taxon>Agaricomycotina</taxon>
        <taxon>Agaricomycetes</taxon>
        <taxon>Auriculariales</taxon>
        <taxon>Exidiaceae</taxon>
        <taxon>Exidia</taxon>
    </lineage>
</organism>
<evidence type="ECO:0000256" key="14">
    <source>
        <dbReference type="ARBA" id="ARBA00023180"/>
    </source>
</evidence>
<reference evidence="19 20" key="1">
    <citation type="journal article" date="2016" name="Mol. Biol. Evol.">
        <title>Comparative Genomics of Early-Diverging Mushroom-Forming Fungi Provides Insights into the Origins of Lignocellulose Decay Capabilities.</title>
        <authorList>
            <person name="Nagy L.G."/>
            <person name="Riley R."/>
            <person name="Tritt A."/>
            <person name="Adam C."/>
            <person name="Daum C."/>
            <person name="Floudas D."/>
            <person name="Sun H."/>
            <person name="Yadav J.S."/>
            <person name="Pangilinan J."/>
            <person name="Larsson K.H."/>
            <person name="Matsuura K."/>
            <person name="Barry K."/>
            <person name="Labutti K."/>
            <person name="Kuo R."/>
            <person name="Ohm R.A."/>
            <person name="Bhattacharya S.S."/>
            <person name="Shirouzu T."/>
            <person name="Yoshinaga Y."/>
            <person name="Martin F.M."/>
            <person name="Grigoriev I.V."/>
            <person name="Hibbett D.S."/>
        </authorList>
    </citation>
    <scope>NUCLEOTIDE SEQUENCE [LARGE SCALE GENOMIC DNA]</scope>
    <source>
        <strain evidence="19 20">HHB12029</strain>
    </source>
</reference>
<dbReference type="GO" id="GO:0005576">
    <property type="term" value="C:extracellular region"/>
    <property type="evidence" value="ECO:0007669"/>
    <property type="project" value="UniProtKB-SubCell"/>
</dbReference>
<dbReference type="InParanoid" id="A0A165JT43"/>
<keyword evidence="14" id="KW-0325">Glycoprotein</keyword>
<evidence type="ECO:0000256" key="10">
    <source>
        <dbReference type="ARBA" id="ARBA00022825"/>
    </source>
</evidence>
<name>A0A165JT43_EXIGL</name>
<dbReference type="InterPro" id="IPR000209">
    <property type="entry name" value="Peptidase_S8/S53_dom"/>
</dbReference>
<feature type="compositionally biased region" description="Pro residues" evidence="16">
    <location>
        <begin position="184"/>
        <end position="199"/>
    </location>
</feature>
<dbReference type="OrthoDB" id="409122at2759"/>
<protein>
    <recommendedName>
        <fullName evidence="4">tripeptidyl-peptidase II</fullName>
        <ecNumber evidence="4">3.4.14.10</ecNumber>
    </recommendedName>
</protein>
<keyword evidence="12" id="KW-0843">Virulence</keyword>
<evidence type="ECO:0000256" key="3">
    <source>
        <dbReference type="ARBA" id="ARBA00004239"/>
    </source>
</evidence>
<keyword evidence="8 17" id="KW-0732">Signal</keyword>
<dbReference type="Pfam" id="PF00082">
    <property type="entry name" value="Peptidase_S8"/>
    <property type="match status" value="1"/>
</dbReference>
<dbReference type="SMART" id="SM00944">
    <property type="entry name" value="Pro-kuma_activ"/>
    <property type="match status" value="1"/>
</dbReference>
<dbReference type="InterPro" id="IPR036852">
    <property type="entry name" value="Peptidase_S8/S53_dom_sf"/>
</dbReference>
<dbReference type="AlphaFoldDB" id="A0A165JT43"/>
<feature type="active site" description="Charge relay system" evidence="15">
    <location>
        <position position="484"/>
    </location>
</feature>
<dbReference type="GO" id="GO:0004252">
    <property type="term" value="F:serine-type endopeptidase activity"/>
    <property type="evidence" value="ECO:0007669"/>
    <property type="project" value="UniProtKB-UniRule"/>
</dbReference>
<dbReference type="PROSITE" id="PS51695">
    <property type="entry name" value="SEDOLISIN"/>
    <property type="match status" value="1"/>
</dbReference>
<sequence>MLLPSLSLVALLTGLAYATPTPAPSMYVHAQRTRPARGFVALSTASSDHLLDMRIHLAQRDPAGLRAVLDAVSDPSHPQYGQYLSRAQVESFTRPTDETRNAVNNWLATHGLNATDASSAGDWIAVQVPASVANTMLGAEYTLFAHERSNSTLVRTLSYSLPLSLQGHVKTVWPGTSCQSSNPAPQPTSAPAPQIPAPTPGKTDASCKNTVTPKCLQQLYQIPTTRAKVASNKIGVTAYINQFGQKSDLRSFLQQFRPDIDDSNTGFNTQSIDGGVNPQGSGSAGVEANLDLQYTIGLATGVPTTFITVGNQGRNGFLDTITQLLASDSPPQVLTTSYGQSEDDVAPQDAEAMCNAYMQLGARGVSILFASGDSGVGDSNDECKRDGKFQPTFPAGCPFLTAVGSTDGIAPERGASFSSGGFSELFAQPSYQSAHIATFLSRSSVPASSGRFNPSGRAFPDVSTLGTRFAVINAGRTTGVQGTSASSPVFASIIALLNDERAQRGMPPLGFLNPWLYGKASGAFMDVVEGNNPGCGTDGFEAAKGWDPVTGLGTPSYPALRVAAGLA</sequence>
<evidence type="ECO:0000256" key="1">
    <source>
        <dbReference type="ARBA" id="ARBA00001910"/>
    </source>
</evidence>
<dbReference type="InterPro" id="IPR015366">
    <property type="entry name" value="S53_propep"/>
</dbReference>
<evidence type="ECO:0000313" key="20">
    <source>
        <dbReference type="Proteomes" id="UP000077266"/>
    </source>
</evidence>
<evidence type="ECO:0000256" key="9">
    <source>
        <dbReference type="ARBA" id="ARBA00022801"/>
    </source>
</evidence>
<feature type="active site" description="Charge relay system" evidence="15">
    <location>
        <position position="291"/>
    </location>
</feature>
<comment type="subcellular location">
    <subcellularLocation>
        <location evidence="3">Secreted</location>
        <location evidence="3">Extracellular space</location>
    </subcellularLocation>
</comment>
<dbReference type="Gene3D" id="3.40.50.200">
    <property type="entry name" value="Peptidase S8/S53 domain"/>
    <property type="match status" value="1"/>
</dbReference>
<gene>
    <name evidence="19" type="ORF">EXIGLDRAFT_610731</name>
</gene>
<comment type="function">
    <text evidence="2">Secreted tripeptidyl-peptidase which degrades proteins at acidic pHs and is involved in virulence.</text>
</comment>
<evidence type="ECO:0000256" key="13">
    <source>
        <dbReference type="ARBA" id="ARBA00023145"/>
    </source>
</evidence>
<evidence type="ECO:0000256" key="5">
    <source>
        <dbReference type="ARBA" id="ARBA00022525"/>
    </source>
</evidence>
<dbReference type="GO" id="GO:0006508">
    <property type="term" value="P:proteolysis"/>
    <property type="evidence" value="ECO:0007669"/>
    <property type="project" value="UniProtKB-KW"/>
</dbReference>
<evidence type="ECO:0000256" key="11">
    <source>
        <dbReference type="ARBA" id="ARBA00022837"/>
    </source>
</evidence>
<dbReference type="GO" id="GO:0008240">
    <property type="term" value="F:tripeptidyl-peptidase activity"/>
    <property type="evidence" value="ECO:0007669"/>
    <property type="project" value="UniProtKB-EC"/>
</dbReference>
<dbReference type="PANTHER" id="PTHR14218:SF15">
    <property type="entry name" value="TRIPEPTIDYL-PEPTIDASE 1"/>
    <property type="match status" value="1"/>
</dbReference>
<dbReference type="EC" id="3.4.14.10" evidence="4"/>
<dbReference type="CDD" id="cd04056">
    <property type="entry name" value="Peptidases_S53"/>
    <property type="match status" value="1"/>
</dbReference>
<feature type="binding site" evidence="15">
    <location>
        <position position="545"/>
    </location>
    <ligand>
        <name>Ca(2+)</name>
        <dbReference type="ChEBI" id="CHEBI:29108"/>
    </ligand>
</feature>
<dbReference type="Pfam" id="PF09286">
    <property type="entry name" value="Pro-kuma_activ"/>
    <property type="match status" value="1"/>
</dbReference>
<dbReference type="EMBL" id="KV425959">
    <property type="protein sequence ID" value="KZV95297.1"/>
    <property type="molecule type" value="Genomic_DNA"/>
</dbReference>
<comment type="cofactor">
    <cofactor evidence="15">
        <name>Ca(2+)</name>
        <dbReference type="ChEBI" id="CHEBI:29108"/>
    </cofactor>
    <text evidence="15">Binds 1 Ca(2+) ion per subunit.</text>
</comment>
<evidence type="ECO:0000256" key="15">
    <source>
        <dbReference type="PROSITE-ProRule" id="PRU01032"/>
    </source>
</evidence>
<dbReference type="STRING" id="1314781.A0A165JT43"/>
<keyword evidence="7 15" id="KW-0479">Metal-binding</keyword>
<feature type="binding site" evidence="15">
    <location>
        <position position="526"/>
    </location>
    <ligand>
        <name>Ca(2+)</name>
        <dbReference type="ChEBI" id="CHEBI:29108"/>
    </ligand>
</feature>
<dbReference type="Proteomes" id="UP000077266">
    <property type="component" value="Unassembled WGS sequence"/>
</dbReference>
<feature type="chain" id="PRO_5007860361" description="tripeptidyl-peptidase II" evidence="17">
    <location>
        <begin position="19"/>
        <end position="567"/>
    </location>
</feature>
<accession>A0A165JT43</accession>
<evidence type="ECO:0000256" key="7">
    <source>
        <dbReference type="ARBA" id="ARBA00022723"/>
    </source>
</evidence>
<dbReference type="InterPro" id="IPR030400">
    <property type="entry name" value="Sedolisin_dom"/>
</dbReference>
<evidence type="ECO:0000259" key="18">
    <source>
        <dbReference type="PROSITE" id="PS51695"/>
    </source>
</evidence>
<evidence type="ECO:0000256" key="2">
    <source>
        <dbReference type="ARBA" id="ARBA00002451"/>
    </source>
</evidence>
<evidence type="ECO:0000313" key="19">
    <source>
        <dbReference type="EMBL" id="KZV95297.1"/>
    </source>
</evidence>
<dbReference type="PANTHER" id="PTHR14218">
    <property type="entry name" value="PROTEASE S8 TRIPEPTIDYL PEPTIDASE I CLN2"/>
    <property type="match status" value="1"/>
</dbReference>
<evidence type="ECO:0000256" key="6">
    <source>
        <dbReference type="ARBA" id="ARBA00022670"/>
    </source>
</evidence>
<evidence type="ECO:0000256" key="4">
    <source>
        <dbReference type="ARBA" id="ARBA00012462"/>
    </source>
</evidence>
<keyword evidence="13" id="KW-0865">Zymogen</keyword>
<keyword evidence="10 15" id="KW-0720">Serine protease</keyword>
<dbReference type="GO" id="GO:0046872">
    <property type="term" value="F:metal ion binding"/>
    <property type="evidence" value="ECO:0007669"/>
    <property type="project" value="UniProtKB-UniRule"/>
</dbReference>
<dbReference type="SUPFAM" id="SSF52743">
    <property type="entry name" value="Subtilisin-like"/>
    <property type="match status" value="1"/>
</dbReference>
<proteinExistence type="predicted"/>
<evidence type="ECO:0000256" key="12">
    <source>
        <dbReference type="ARBA" id="ARBA00023026"/>
    </source>
</evidence>
<comment type="catalytic activity">
    <reaction evidence="1">
        <text>Release of an N-terminal tripeptide from a polypeptide.</text>
        <dbReference type="EC" id="3.4.14.10"/>
    </reaction>
</comment>
<dbReference type="SUPFAM" id="SSF54897">
    <property type="entry name" value="Protease propeptides/inhibitors"/>
    <property type="match status" value="1"/>
</dbReference>
<dbReference type="CDD" id="cd11377">
    <property type="entry name" value="Pro-peptidase_S53"/>
    <property type="match status" value="1"/>
</dbReference>